<dbReference type="EMBL" id="MU855346">
    <property type="protein sequence ID" value="KAK3905813.1"/>
    <property type="molecule type" value="Genomic_DNA"/>
</dbReference>
<keyword evidence="3" id="KW-1185">Reference proteome</keyword>
<dbReference type="Proteomes" id="UP001303889">
    <property type="component" value="Unassembled WGS sequence"/>
</dbReference>
<reference evidence="2" key="1">
    <citation type="journal article" date="2023" name="Mol. Phylogenet. Evol.">
        <title>Genome-scale phylogeny and comparative genomics of the fungal order Sordariales.</title>
        <authorList>
            <person name="Hensen N."/>
            <person name="Bonometti L."/>
            <person name="Westerberg I."/>
            <person name="Brannstrom I.O."/>
            <person name="Guillou S."/>
            <person name="Cros-Aarteil S."/>
            <person name="Calhoun S."/>
            <person name="Haridas S."/>
            <person name="Kuo A."/>
            <person name="Mondo S."/>
            <person name="Pangilinan J."/>
            <person name="Riley R."/>
            <person name="LaButti K."/>
            <person name="Andreopoulos B."/>
            <person name="Lipzen A."/>
            <person name="Chen C."/>
            <person name="Yan M."/>
            <person name="Daum C."/>
            <person name="Ng V."/>
            <person name="Clum A."/>
            <person name="Steindorff A."/>
            <person name="Ohm R.A."/>
            <person name="Martin F."/>
            <person name="Silar P."/>
            <person name="Natvig D.O."/>
            <person name="Lalanne C."/>
            <person name="Gautier V."/>
            <person name="Ament-Velasquez S.L."/>
            <person name="Kruys A."/>
            <person name="Hutchinson M.I."/>
            <person name="Powell A.J."/>
            <person name="Barry K."/>
            <person name="Miller A.N."/>
            <person name="Grigoriev I.V."/>
            <person name="Debuchy R."/>
            <person name="Gladieux P."/>
            <person name="Hiltunen Thoren M."/>
            <person name="Johannesson H."/>
        </authorList>
    </citation>
    <scope>NUCLEOTIDE SEQUENCE</scope>
    <source>
        <strain evidence="2">CBS 103.79</strain>
    </source>
</reference>
<organism evidence="2 3">
    <name type="scientific">Staphylotrichum tortipilum</name>
    <dbReference type="NCBI Taxonomy" id="2831512"/>
    <lineage>
        <taxon>Eukaryota</taxon>
        <taxon>Fungi</taxon>
        <taxon>Dikarya</taxon>
        <taxon>Ascomycota</taxon>
        <taxon>Pezizomycotina</taxon>
        <taxon>Sordariomycetes</taxon>
        <taxon>Sordariomycetidae</taxon>
        <taxon>Sordariales</taxon>
        <taxon>Chaetomiaceae</taxon>
        <taxon>Staphylotrichum</taxon>
    </lineage>
</organism>
<reference evidence="2" key="2">
    <citation type="submission" date="2023-05" db="EMBL/GenBank/DDBJ databases">
        <authorList>
            <consortium name="Lawrence Berkeley National Laboratory"/>
            <person name="Steindorff A."/>
            <person name="Hensen N."/>
            <person name="Bonometti L."/>
            <person name="Westerberg I."/>
            <person name="Brannstrom I.O."/>
            <person name="Guillou S."/>
            <person name="Cros-Aarteil S."/>
            <person name="Calhoun S."/>
            <person name="Haridas S."/>
            <person name="Kuo A."/>
            <person name="Mondo S."/>
            <person name="Pangilinan J."/>
            <person name="Riley R."/>
            <person name="Labutti K."/>
            <person name="Andreopoulos B."/>
            <person name="Lipzen A."/>
            <person name="Chen C."/>
            <person name="Yanf M."/>
            <person name="Daum C."/>
            <person name="Ng V."/>
            <person name="Clum A."/>
            <person name="Ohm R."/>
            <person name="Martin F."/>
            <person name="Silar P."/>
            <person name="Natvig D."/>
            <person name="Lalanne C."/>
            <person name="Gautier V."/>
            <person name="Ament-Velasquez S.L."/>
            <person name="Kruys A."/>
            <person name="Hutchinson M.I."/>
            <person name="Powell A.J."/>
            <person name="Barry K."/>
            <person name="Miller A.N."/>
            <person name="Grigoriev I.V."/>
            <person name="Debuchy R."/>
            <person name="Gladieux P."/>
            <person name="Thoren M.H."/>
            <person name="Johannesson H."/>
        </authorList>
    </citation>
    <scope>NUCLEOTIDE SEQUENCE</scope>
    <source>
        <strain evidence="2">CBS 103.79</strain>
    </source>
</reference>
<dbReference type="PANTHER" id="PTHR28527">
    <property type="entry name" value="MATING-TYPE SWITCHING PROTEIN SWI2-RELATED"/>
    <property type="match status" value="1"/>
</dbReference>
<comment type="caution">
    <text evidence="2">The sequence shown here is derived from an EMBL/GenBank/DDBJ whole genome shotgun (WGS) entry which is preliminary data.</text>
</comment>
<gene>
    <name evidence="2" type="ORF">C8A05DRAFT_30370</name>
</gene>
<sequence length="156" mass="17129">MRPAQFPPDPTTASSTNPAANKRRRIEAANATLRKPFRSPLVSRRQQQPTPGHGTETGGEGSPTVNRTSHALTPARSGGGRPPLLPADGGKDGRKKGGGDEKDESEREKGEEEDHVGEEKEEEIEELEFTMLMMLKSLNIDPDVLGYDAVEERWRD</sequence>
<evidence type="ECO:0000256" key="1">
    <source>
        <dbReference type="SAM" id="MobiDB-lite"/>
    </source>
</evidence>
<protein>
    <submittedName>
        <fullName evidence="2">Uncharacterized protein</fullName>
    </submittedName>
</protein>
<feature type="compositionally biased region" description="Basic and acidic residues" evidence="1">
    <location>
        <begin position="89"/>
        <end position="112"/>
    </location>
</feature>
<evidence type="ECO:0000313" key="3">
    <source>
        <dbReference type="Proteomes" id="UP001303889"/>
    </source>
</evidence>
<accession>A0AAN6MTQ9</accession>
<dbReference type="PANTHER" id="PTHR28527:SF1">
    <property type="entry name" value="SWI5-DEPENDENT RECOMBINATION DNA REPAIR PROTEIN 1"/>
    <property type="match status" value="1"/>
</dbReference>
<name>A0AAN6MTQ9_9PEZI</name>
<feature type="region of interest" description="Disordered" evidence="1">
    <location>
        <begin position="1"/>
        <end position="125"/>
    </location>
</feature>
<dbReference type="GO" id="GO:0006310">
    <property type="term" value="P:DNA recombination"/>
    <property type="evidence" value="ECO:0007669"/>
    <property type="project" value="TreeGrafter"/>
</dbReference>
<feature type="compositionally biased region" description="Pro residues" evidence="1">
    <location>
        <begin position="1"/>
        <end position="10"/>
    </location>
</feature>
<dbReference type="AlphaFoldDB" id="A0AAN6MTQ9"/>
<dbReference type="Gene3D" id="6.10.140.1020">
    <property type="match status" value="1"/>
</dbReference>
<feature type="compositionally biased region" description="Acidic residues" evidence="1">
    <location>
        <begin position="113"/>
        <end position="125"/>
    </location>
</feature>
<proteinExistence type="predicted"/>
<evidence type="ECO:0000313" key="2">
    <source>
        <dbReference type="EMBL" id="KAK3905813.1"/>
    </source>
</evidence>